<dbReference type="OrthoDB" id="6752614at2759"/>
<gene>
    <name evidence="1" type="ORF">FKW44_014592</name>
</gene>
<evidence type="ECO:0000313" key="2">
    <source>
        <dbReference type="Proteomes" id="UP000595437"/>
    </source>
</evidence>
<protein>
    <submittedName>
        <fullName evidence="1">Uncharacterized protein</fullName>
    </submittedName>
</protein>
<sequence>MAELKVTITIVFKMPREQVKLACSRFRLEERLSKLRVPTSSRMEANIQTNIIFFYIIEN</sequence>
<evidence type="ECO:0000313" key="1">
    <source>
        <dbReference type="EMBL" id="QQP40522.1"/>
    </source>
</evidence>
<proteinExistence type="predicted"/>
<keyword evidence="2" id="KW-1185">Reference proteome</keyword>
<dbReference type="AlphaFoldDB" id="A0A7T8GZD4"/>
<reference evidence="2" key="1">
    <citation type="submission" date="2021-01" db="EMBL/GenBank/DDBJ databases">
        <title>Caligus Genome Assembly.</title>
        <authorList>
            <person name="Gallardo-Escarate C."/>
        </authorList>
    </citation>
    <scope>NUCLEOTIDE SEQUENCE [LARGE SCALE GENOMIC DNA]</scope>
</reference>
<dbReference type="EMBL" id="CP045898">
    <property type="protein sequence ID" value="QQP40522.1"/>
    <property type="molecule type" value="Genomic_DNA"/>
</dbReference>
<accession>A0A7T8GZD4</accession>
<dbReference type="Proteomes" id="UP000595437">
    <property type="component" value="Chromosome 9"/>
</dbReference>
<organism evidence="1 2">
    <name type="scientific">Caligus rogercresseyi</name>
    <name type="common">Sea louse</name>
    <dbReference type="NCBI Taxonomy" id="217165"/>
    <lineage>
        <taxon>Eukaryota</taxon>
        <taxon>Metazoa</taxon>
        <taxon>Ecdysozoa</taxon>
        <taxon>Arthropoda</taxon>
        <taxon>Crustacea</taxon>
        <taxon>Multicrustacea</taxon>
        <taxon>Hexanauplia</taxon>
        <taxon>Copepoda</taxon>
        <taxon>Siphonostomatoida</taxon>
        <taxon>Caligidae</taxon>
        <taxon>Caligus</taxon>
    </lineage>
</organism>
<name>A0A7T8GZD4_CALRO</name>